<reference evidence="3" key="1">
    <citation type="submission" date="2022-11" db="EMBL/GenBank/DDBJ databases">
        <title>Centuries of genome instability and evolution in soft-shell clam transmissible cancer (bioRxiv).</title>
        <authorList>
            <person name="Hart S.F.M."/>
            <person name="Yonemitsu M.A."/>
            <person name="Giersch R.M."/>
            <person name="Beal B.F."/>
            <person name="Arriagada G."/>
            <person name="Davis B.W."/>
            <person name="Ostrander E.A."/>
            <person name="Goff S.P."/>
            <person name="Metzger M.J."/>
        </authorList>
    </citation>
    <scope>NUCLEOTIDE SEQUENCE</scope>
    <source>
        <strain evidence="3">MELC-2E11</strain>
        <tissue evidence="3">Siphon/mantle</tissue>
    </source>
</reference>
<accession>A0ABY7FPF6</accession>
<protein>
    <submittedName>
        <fullName evidence="3">THEGL-like protein</fullName>
    </submittedName>
</protein>
<evidence type="ECO:0000313" key="3">
    <source>
        <dbReference type="EMBL" id="WAR22596.1"/>
    </source>
</evidence>
<evidence type="ECO:0000256" key="2">
    <source>
        <dbReference type="SAM" id="MobiDB-lite"/>
    </source>
</evidence>
<name>A0ABY7FPF6_MYAAR</name>
<dbReference type="Pfam" id="PF14912">
    <property type="entry name" value="THEG"/>
    <property type="match status" value="5"/>
</dbReference>
<evidence type="ECO:0000256" key="1">
    <source>
        <dbReference type="ARBA" id="ARBA00022737"/>
    </source>
</evidence>
<dbReference type="InterPro" id="IPR006623">
    <property type="entry name" value="THEG"/>
</dbReference>
<dbReference type="InterPro" id="IPR042401">
    <property type="entry name" value="SPMAP2-like"/>
</dbReference>
<feature type="compositionally biased region" description="Basic and acidic residues" evidence="2">
    <location>
        <begin position="339"/>
        <end position="349"/>
    </location>
</feature>
<dbReference type="PANTHER" id="PTHR15901:SF15">
    <property type="entry name" value="TESTICULAR HAPLOID EXPRESSED GENE PROTEIN-LIKE"/>
    <property type="match status" value="1"/>
</dbReference>
<evidence type="ECO:0000313" key="4">
    <source>
        <dbReference type="Proteomes" id="UP001164746"/>
    </source>
</evidence>
<gene>
    <name evidence="3" type="ORF">MAR_016570</name>
</gene>
<dbReference type="Proteomes" id="UP001164746">
    <property type="component" value="Chromosome 12"/>
</dbReference>
<feature type="compositionally biased region" description="Basic and acidic residues" evidence="2">
    <location>
        <begin position="51"/>
        <end position="69"/>
    </location>
</feature>
<keyword evidence="4" id="KW-1185">Reference proteome</keyword>
<sequence>MGGQRALLDTLLYLTSTFGLPELIRVNKEREGLITWIRASEFANLIGSHQKDAGFSEQDRETEFSELGRDTGVSGQGRDTGVSEQGSDTEFIRKSKTQWHAFCRRFRRKGGRNIPHIPVIRPSTPNIETTKKVDDFPIHMDHWKFNSGEANEKMERLLQLSQPKEPKVEWYTSVGPHVRWGTQEMIWPVKPEALRADSTERLETLALPKVNFLKGDNINRSQFFYSCGRSSVLWKVRDSAKRSTSTERLNILAEPKRAHNEFKEDRPQFKYSCGRQSPIWATKSMPSGGGDREYTSELAKHKRPHRDFKPEKPIQTTIPHAALKAEATERLLTLSTPKPRPDGPFREPDWEVPGSAKNATASSRCLELARPKPAVDGYLLPRDEQWGVTKAAKRASSTGRIDELSRPIVRATMDHVQFNPDAFLVKPLALKGAFPPRVEQLSRPIER</sequence>
<keyword evidence="1" id="KW-0677">Repeat</keyword>
<feature type="region of interest" description="Disordered" evidence="2">
    <location>
        <begin position="334"/>
        <end position="356"/>
    </location>
</feature>
<organism evidence="3 4">
    <name type="scientific">Mya arenaria</name>
    <name type="common">Soft-shell clam</name>
    <dbReference type="NCBI Taxonomy" id="6604"/>
    <lineage>
        <taxon>Eukaryota</taxon>
        <taxon>Metazoa</taxon>
        <taxon>Spiralia</taxon>
        <taxon>Lophotrochozoa</taxon>
        <taxon>Mollusca</taxon>
        <taxon>Bivalvia</taxon>
        <taxon>Autobranchia</taxon>
        <taxon>Heteroconchia</taxon>
        <taxon>Euheterodonta</taxon>
        <taxon>Imparidentia</taxon>
        <taxon>Neoheterodontei</taxon>
        <taxon>Myida</taxon>
        <taxon>Myoidea</taxon>
        <taxon>Myidae</taxon>
        <taxon>Mya</taxon>
    </lineage>
</organism>
<dbReference type="PANTHER" id="PTHR15901">
    <property type="entry name" value="TESTICULAR HAPLOID EXPRESSED GENE PROTEIN"/>
    <property type="match status" value="1"/>
</dbReference>
<dbReference type="SMART" id="SM00705">
    <property type="entry name" value="THEG"/>
    <property type="match status" value="7"/>
</dbReference>
<proteinExistence type="predicted"/>
<feature type="region of interest" description="Disordered" evidence="2">
    <location>
        <begin position="51"/>
        <end position="89"/>
    </location>
</feature>
<dbReference type="EMBL" id="CP111023">
    <property type="protein sequence ID" value="WAR22596.1"/>
    <property type="molecule type" value="Genomic_DNA"/>
</dbReference>